<proteinExistence type="inferred from homology"/>
<evidence type="ECO:0000256" key="5">
    <source>
        <dbReference type="SAM" id="MobiDB-lite"/>
    </source>
</evidence>
<dbReference type="EMBL" id="JBEDNW010000011">
    <property type="protein sequence ID" value="MEZ3168880.1"/>
    <property type="molecule type" value="Genomic_DNA"/>
</dbReference>
<dbReference type="GO" id="GO:0004252">
    <property type="term" value="F:serine-type endopeptidase activity"/>
    <property type="evidence" value="ECO:0007669"/>
    <property type="project" value="TreeGrafter"/>
</dbReference>
<name>A0AAV3SSQ9_9EURY</name>
<dbReference type="Proteomes" id="UP001501425">
    <property type="component" value="Unassembled WGS sequence"/>
</dbReference>
<evidence type="ECO:0000256" key="1">
    <source>
        <dbReference type="ARBA" id="ARBA00010040"/>
    </source>
</evidence>
<dbReference type="Gene3D" id="2.120.10.30">
    <property type="entry name" value="TolB, C-terminal domain"/>
    <property type="match status" value="2"/>
</dbReference>
<dbReference type="SUPFAM" id="SSF53474">
    <property type="entry name" value="alpha/beta-Hydrolases"/>
    <property type="match status" value="1"/>
</dbReference>
<evidence type="ECO:0000313" key="7">
    <source>
        <dbReference type="EMBL" id="GAA0546003.1"/>
    </source>
</evidence>
<reference evidence="7" key="2">
    <citation type="submission" date="2023-12" db="EMBL/GenBank/DDBJ databases">
        <authorList>
            <person name="Sun Q."/>
            <person name="Inoue M."/>
        </authorList>
    </citation>
    <scope>NUCLEOTIDE SEQUENCE</scope>
    <source>
        <strain evidence="7">JCM 14265</strain>
    </source>
</reference>
<evidence type="ECO:0000313" key="9">
    <source>
        <dbReference type="Proteomes" id="UP001501425"/>
    </source>
</evidence>
<evidence type="ECO:0000256" key="2">
    <source>
        <dbReference type="ARBA" id="ARBA00022670"/>
    </source>
</evidence>
<dbReference type="PANTHER" id="PTHR42776">
    <property type="entry name" value="SERINE PEPTIDASE S9 FAMILY MEMBER"/>
    <property type="match status" value="1"/>
</dbReference>
<dbReference type="InterPro" id="IPR011659">
    <property type="entry name" value="WD40"/>
</dbReference>
<dbReference type="FunFam" id="3.40.50.1820:FF:000028">
    <property type="entry name" value="S9 family peptidase"/>
    <property type="match status" value="1"/>
</dbReference>
<organism evidence="7 9">
    <name type="scientific">Halorubrum ejinorense</name>
    <dbReference type="NCBI Taxonomy" id="425309"/>
    <lineage>
        <taxon>Archaea</taxon>
        <taxon>Methanobacteriati</taxon>
        <taxon>Methanobacteriota</taxon>
        <taxon>Stenosarchaea group</taxon>
        <taxon>Halobacteria</taxon>
        <taxon>Halobacteriales</taxon>
        <taxon>Haloferacaceae</taxon>
        <taxon>Halorubrum</taxon>
    </lineage>
</organism>
<feature type="region of interest" description="Disordered" evidence="5">
    <location>
        <begin position="1"/>
        <end position="25"/>
    </location>
</feature>
<dbReference type="Proteomes" id="UP001567571">
    <property type="component" value="Unassembled WGS sequence"/>
</dbReference>
<reference evidence="8 10" key="3">
    <citation type="submission" date="2024-06" db="EMBL/GenBank/DDBJ databases">
        <title>Halorubrum miltondacostae sp. nov., a potential PHA producer isolated from an inland solar saltern in Rio Maior, Portugal.</title>
        <authorList>
            <person name="Albuquerque L."/>
            <person name="Viver T."/>
            <person name="Barroso C."/>
            <person name="Claudino R."/>
            <person name="Galvan M."/>
            <person name="Simoes G."/>
            <person name="Lobo Da Cunha A."/>
            <person name="Egas C."/>
        </authorList>
    </citation>
    <scope>NUCLEOTIDE SEQUENCE [LARGE SCALE GENOMIC DNA]</scope>
    <source>
        <strain evidence="8 10">DSM 18646</strain>
    </source>
</reference>
<comment type="caution">
    <text evidence="7">The sequence shown here is derived from an EMBL/GenBank/DDBJ whole genome shotgun (WGS) entry which is preliminary data.</text>
</comment>
<dbReference type="InterPro" id="IPR011042">
    <property type="entry name" value="6-blade_b-propeller_TolB-like"/>
</dbReference>
<evidence type="ECO:0000256" key="4">
    <source>
        <dbReference type="ARBA" id="ARBA00022825"/>
    </source>
</evidence>
<dbReference type="PANTHER" id="PTHR42776:SF4">
    <property type="entry name" value="ACYLAMINO-ACID-RELEASING ENZYME"/>
    <property type="match status" value="1"/>
</dbReference>
<evidence type="ECO:0000313" key="10">
    <source>
        <dbReference type="Proteomes" id="UP001567571"/>
    </source>
</evidence>
<feature type="domain" description="Peptidase S9 prolyl oligopeptidase catalytic" evidence="6">
    <location>
        <begin position="443"/>
        <end position="646"/>
    </location>
</feature>
<dbReference type="Pfam" id="PF07676">
    <property type="entry name" value="PD40"/>
    <property type="match status" value="2"/>
</dbReference>
<dbReference type="Gene3D" id="3.40.50.1820">
    <property type="entry name" value="alpha/beta hydrolase"/>
    <property type="match status" value="1"/>
</dbReference>
<comment type="similarity">
    <text evidence="1">Belongs to the peptidase S9C family.</text>
</comment>
<dbReference type="SUPFAM" id="SSF69304">
    <property type="entry name" value="Tricorn protease N-terminal domain"/>
    <property type="match status" value="1"/>
</dbReference>
<dbReference type="InterPro" id="IPR029058">
    <property type="entry name" value="AB_hydrolase_fold"/>
</dbReference>
<keyword evidence="4" id="KW-0720">Serine protease</keyword>
<keyword evidence="10" id="KW-1185">Reference proteome</keyword>
<keyword evidence="3" id="KW-0378">Hydrolase</keyword>
<dbReference type="InterPro" id="IPR001375">
    <property type="entry name" value="Peptidase_S9_cat"/>
</dbReference>
<feature type="compositionally biased region" description="Basic and acidic residues" evidence="5">
    <location>
        <begin position="7"/>
        <end position="18"/>
    </location>
</feature>
<evidence type="ECO:0000259" key="6">
    <source>
        <dbReference type="Pfam" id="PF00326"/>
    </source>
</evidence>
<dbReference type="EMBL" id="BAAADQ010000012">
    <property type="protein sequence ID" value="GAA0546003.1"/>
    <property type="molecule type" value="Genomic_DNA"/>
</dbReference>
<accession>A0AAV3SSQ9</accession>
<evidence type="ECO:0000313" key="8">
    <source>
        <dbReference type="EMBL" id="MEZ3168880.1"/>
    </source>
</evidence>
<dbReference type="Pfam" id="PF00326">
    <property type="entry name" value="Peptidase_S9"/>
    <property type="match status" value="1"/>
</dbReference>
<keyword evidence="2" id="KW-0645">Protease</keyword>
<dbReference type="RefSeq" id="WP_343778909.1">
    <property type="nucleotide sequence ID" value="NZ_BAAADQ010000012.1"/>
</dbReference>
<reference evidence="7" key="1">
    <citation type="journal article" date="2014" name="Int. J. Syst. Evol. Microbiol.">
        <title>Complete genome sequence of Corynebacterium casei LMG S-19264T (=DSM 44701T), isolated from a smear-ripened cheese.</title>
        <authorList>
            <consortium name="US DOE Joint Genome Institute (JGI-PGF)"/>
            <person name="Walter F."/>
            <person name="Albersmeier A."/>
            <person name="Kalinowski J."/>
            <person name="Ruckert C."/>
        </authorList>
    </citation>
    <scope>NUCLEOTIDE SEQUENCE</scope>
    <source>
        <strain evidence="7">JCM 14265</strain>
    </source>
</reference>
<dbReference type="GO" id="GO:0006508">
    <property type="term" value="P:proteolysis"/>
    <property type="evidence" value="ECO:0007669"/>
    <property type="project" value="UniProtKB-KW"/>
</dbReference>
<sequence length="659" mass="73476">MRITGSDYHDLASPEHPRLSPTGESVAFVRKRPVDDESYESTVFVGPADGSEPPTRFTIAGDLDSAPEWSPSGDRIAFVSDRNDKVPQLWVLPVDGGEARKVTEVVGGVTNPTWSPNGDRIAFVQRVTAEEREAGHDRERRVDYEREQPDPRVINRLVYRAHGEYFDGVRSHVYTVDLAEDAVKRVTEGEYDFEHPEWGDPETLYYSVRRTGVPDDTLVHDIVAHDLPAHAETTVVQTTGWLPAFSATTDGRVAYRYSRNEEPGSAMYSTQIKVHDQETGETVTPTAGFERRVYRGAKPQWGPEGDLYFLAPDEGAVKLARVAPEEAATVEIVLGGDDRHVDALDVTDRGAAFVQSEWNHPGDVFVTDFSGAPTRVSRLNEAYLDDHKIARPEPVSFRAEDGPEIEGWVLTPPDFDPGETYPMVVEIHGGPTIMWTTSGTMWHEFQTLAAAGYVVFWCNPRGSTGYGEEFATAIGEDWGALDFVDVMAGVNEVAARDYVDEDRLFVTGGSYGGFMTAWTVGHTDRFRAAVAQRGVYDQVAQFGATDCYHSNEWQLGMPWEDPEGYWEASPIAYADDVNTPTLIMHSENDFRVPVHNADVFYRFLKKTGVETEFVRYPRETHELSRAGEPGHVVDRFERILAWFGDHGGVPTGEDRDPDG</sequence>
<dbReference type="AlphaFoldDB" id="A0AAV3SSQ9"/>
<evidence type="ECO:0000256" key="3">
    <source>
        <dbReference type="ARBA" id="ARBA00022801"/>
    </source>
</evidence>
<protein>
    <submittedName>
        <fullName evidence="7">S9 family peptidase</fullName>
    </submittedName>
</protein>
<gene>
    <name evidence="8" type="ORF">ABNG02_16330</name>
    <name evidence="7" type="ORF">GCM10008994_21150</name>
</gene>